<feature type="domain" description="Major facilitator superfamily (MFS) profile" evidence="7">
    <location>
        <begin position="64"/>
        <end position="478"/>
    </location>
</feature>
<dbReference type="OMA" id="MLISWGN"/>
<dbReference type="PANTHER" id="PTHR43791:SF19">
    <property type="entry name" value="TRANSPORTER, PUTATIVE (AFU_ORTHOLOGUE AFUA_1G01812)-RELATED"/>
    <property type="match status" value="1"/>
</dbReference>
<feature type="transmembrane region" description="Helical" evidence="6">
    <location>
        <begin position="297"/>
        <end position="319"/>
    </location>
</feature>
<dbReference type="GO" id="GO:0022857">
    <property type="term" value="F:transmembrane transporter activity"/>
    <property type="evidence" value="ECO:0007669"/>
    <property type="project" value="InterPro"/>
</dbReference>
<feature type="transmembrane region" description="Helical" evidence="6">
    <location>
        <begin position="451"/>
        <end position="472"/>
    </location>
</feature>
<dbReference type="RefSeq" id="XP_016219808.1">
    <property type="nucleotide sequence ID" value="XM_016372897.1"/>
</dbReference>
<feature type="transmembrane region" description="Helical" evidence="6">
    <location>
        <begin position="385"/>
        <end position="406"/>
    </location>
</feature>
<feature type="transmembrane region" description="Helical" evidence="6">
    <location>
        <begin position="190"/>
        <end position="211"/>
    </location>
</feature>
<evidence type="ECO:0000256" key="2">
    <source>
        <dbReference type="ARBA" id="ARBA00022448"/>
    </source>
</evidence>
<name>A0A0D1Z2S9_EXOME</name>
<dbReference type="Proteomes" id="UP000054302">
    <property type="component" value="Unassembled WGS sequence"/>
</dbReference>
<evidence type="ECO:0000256" key="1">
    <source>
        <dbReference type="ARBA" id="ARBA00004141"/>
    </source>
</evidence>
<feature type="transmembrane region" description="Helical" evidence="6">
    <location>
        <begin position="331"/>
        <end position="351"/>
    </location>
</feature>
<feature type="transmembrane region" description="Helical" evidence="6">
    <location>
        <begin position="358"/>
        <end position="379"/>
    </location>
</feature>
<feature type="transmembrane region" description="Helical" evidence="6">
    <location>
        <begin position="223"/>
        <end position="245"/>
    </location>
</feature>
<dbReference type="PANTHER" id="PTHR43791">
    <property type="entry name" value="PERMEASE-RELATED"/>
    <property type="match status" value="1"/>
</dbReference>
<evidence type="ECO:0000256" key="4">
    <source>
        <dbReference type="ARBA" id="ARBA00022989"/>
    </source>
</evidence>
<dbReference type="SUPFAM" id="SSF103473">
    <property type="entry name" value="MFS general substrate transporter"/>
    <property type="match status" value="1"/>
</dbReference>
<dbReference type="AlphaFoldDB" id="A0A0D1Z2S9"/>
<dbReference type="HOGENOM" id="CLU_001265_0_1_1"/>
<dbReference type="Pfam" id="PF07690">
    <property type="entry name" value="MFS_1"/>
    <property type="match status" value="1"/>
</dbReference>
<dbReference type="VEuPathDB" id="FungiDB:PV10_07936"/>
<keyword evidence="9" id="KW-1185">Reference proteome</keyword>
<evidence type="ECO:0000313" key="8">
    <source>
        <dbReference type="EMBL" id="KIV88234.1"/>
    </source>
</evidence>
<reference evidence="8 9" key="1">
    <citation type="submission" date="2015-01" db="EMBL/GenBank/DDBJ databases">
        <title>The Genome Sequence of Exophiala mesophila CBS40295.</title>
        <authorList>
            <consortium name="The Broad Institute Genomics Platform"/>
            <person name="Cuomo C."/>
            <person name="de Hoog S."/>
            <person name="Gorbushina A."/>
            <person name="Stielow B."/>
            <person name="Teixiera M."/>
            <person name="Abouelleil A."/>
            <person name="Chapman S.B."/>
            <person name="Priest M."/>
            <person name="Young S.K."/>
            <person name="Wortman J."/>
            <person name="Nusbaum C."/>
            <person name="Birren B."/>
        </authorList>
    </citation>
    <scope>NUCLEOTIDE SEQUENCE [LARGE SCALE GENOMIC DNA]</scope>
    <source>
        <strain evidence="8 9">CBS 40295</strain>
    </source>
</reference>
<feature type="transmembrane region" description="Helical" evidence="6">
    <location>
        <begin position="418"/>
        <end position="439"/>
    </location>
</feature>
<dbReference type="InterPro" id="IPR020846">
    <property type="entry name" value="MFS_dom"/>
</dbReference>
<organism evidence="8 9">
    <name type="scientific">Exophiala mesophila</name>
    <name type="common">Black yeast-like fungus</name>
    <dbReference type="NCBI Taxonomy" id="212818"/>
    <lineage>
        <taxon>Eukaryota</taxon>
        <taxon>Fungi</taxon>
        <taxon>Dikarya</taxon>
        <taxon>Ascomycota</taxon>
        <taxon>Pezizomycotina</taxon>
        <taxon>Eurotiomycetes</taxon>
        <taxon>Chaetothyriomycetidae</taxon>
        <taxon>Chaetothyriales</taxon>
        <taxon>Herpotrichiellaceae</taxon>
        <taxon>Exophiala</taxon>
    </lineage>
</organism>
<comment type="subcellular location">
    <subcellularLocation>
        <location evidence="1">Membrane</location>
        <topology evidence="1">Multi-pass membrane protein</topology>
    </subcellularLocation>
</comment>
<keyword evidence="5 6" id="KW-0472">Membrane</keyword>
<gene>
    <name evidence="8" type="ORF">PV10_07936</name>
</gene>
<dbReference type="InterPro" id="IPR011701">
    <property type="entry name" value="MFS"/>
</dbReference>
<dbReference type="GO" id="GO:0016020">
    <property type="term" value="C:membrane"/>
    <property type="evidence" value="ECO:0007669"/>
    <property type="project" value="UniProtKB-SubCell"/>
</dbReference>
<dbReference type="Gene3D" id="1.20.1250.20">
    <property type="entry name" value="MFS general substrate transporter like domains"/>
    <property type="match status" value="2"/>
</dbReference>
<evidence type="ECO:0000256" key="3">
    <source>
        <dbReference type="ARBA" id="ARBA00022692"/>
    </source>
</evidence>
<feature type="transmembrane region" description="Helical" evidence="6">
    <location>
        <begin position="56"/>
        <end position="77"/>
    </location>
</feature>
<feature type="transmembrane region" description="Helical" evidence="6">
    <location>
        <begin position="156"/>
        <end position="178"/>
    </location>
</feature>
<accession>A0A0D1Z2S9</accession>
<dbReference type="FunFam" id="1.20.1250.20:FF:000034">
    <property type="entry name" value="MFS general substrate transporter"/>
    <property type="match status" value="1"/>
</dbReference>
<sequence length="510" mass="56559">MATGTEKVVLSLDVESGSKKGLPDVELAPDIVQQYDLKDADIGLGEQEILRNDRRLLLKIDLWLLPWLCFLYLLSFLDRTNIGNARLVGIENDLSMSGGDFNMTLTIFFISYAVFEPLTNIILKRTTPRYFFTAILFGWGVCMICMGLVHNYAGLLATRFFLGLMEAGLFPAVTFYLSCWYKRSELGLRIALFFSAAAIAGSFGGLLAVALAKMDGVGGKPGWAWIFIIEGLVTVIASVACYWMIFDWPTDTRSFLTEDDRQRVERRLLADRQASTTENFDRRYVYAALKDWKTYGFAWVNAGCLIPVYGFSLFLPTILRGLGHSGTRAQLLSVPPYAVAAVATVAVGWAADRYQRRGPFNIGCSSIGIAGFLLLLGSANARVQYAGTFLAALGIYPAIPNTISWISNNTDGVYKRGIVMGISIGWSNLNGIVSTNVYLSRESPRFWTGHSVLLGYLVFGAFTGSIVMHMLLKAENKKKMGGKRDHLVEDKTVEEIRVIGDKRPDFLYIV</sequence>
<evidence type="ECO:0000259" key="7">
    <source>
        <dbReference type="PROSITE" id="PS50850"/>
    </source>
</evidence>
<dbReference type="FunFam" id="1.20.1250.20:FF:000068">
    <property type="entry name" value="MFS general substrate transporter"/>
    <property type="match status" value="1"/>
</dbReference>
<proteinExistence type="predicted"/>
<dbReference type="OrthoDB" id="2962993at2759"/>
<dbReference type="InterPro" id="IPR036259">
    <property type="entry name" value="MFS_trans_sf"/>
</dbReference>
<protein>
    <recommendedName>
        <fullName evidence="7">Major facilitator superfamily (MFS) profile domain-containing protein</fullName>
    </recommendedName>
</protein>
<dbReference type="GeneID" id="27325781"/>
<evidence type="ECO:0000313" key="9">
    <source>
        <dbReference type="Proteomes" id="UP000054302"/>
    </source>
</evidence>
<evidence type="ECO:0000256" key="6">
    <source>
        <dbReference type="SAM" id="Phobius"/>
    </source>
</evidence>
<feature type="transmembrane region" description="Helical" evidence="6">
    <location>
        <begin position="101"/>
        <end position="123"/>
    </location>
</feature>
<keyword evidence="2" id="KW-0813">Transport</keyword>
<keyword evidence="4 6" id="KW-1133">Transmembrane helix</keyword>
<dbReference type="PROSITE" id="PS50850">
    <property type="entry name" value="MFS"/>
    <property type="match status" value="1"/>
</dbReference>
<feature type="transmembrane region" description="Helical" evidence="6">
    <location>
        <begin position="130"/>
        <end position="150"/>
    </location>
</feature>
<dbReference type="EMBL" id="KN847525">
    <property type="protein sequence ID" value="KIV88234.1"/>
    <property type="molecule type" value="Genomic_DNA"/>
</dbReference>
<evidence type="ECO:0000256" key="5">
    <source>
        <dbReference type="ARBA" id="ARBA00023136"/>
    </source>
</evidence>
<keyword evidence="3 6" id="KW-0812">Transmembrane</keyword>